<dbReference type="SUPFAM" id="SSF110221">
    <property type="entry name" value="AbfB domain"/>
    <property type="match status" value="1"/>
</dbReference>
<sequence length="182" mass="21223">MIDEFSEPRCQLLGNQVMASEHNAVYWPINKENRPIYNFVSQNLPTYGICAVVEETYRSQIVNNCKEDFIILSPGLSGEDGTISIQSLKYPNRYWHASGMDAMLYFADRTTAIDPTVFDKHATFILHIDQWYTGYNSFESAEYYGYYVRHHDYIHKLHILDDTDVFHKDASYEAESHGHFMI</sequence>
<dbReference type="InterPro" id="IPR036195">
    <property type="entry name" value="AbfB_ABD_sf"/>
</dbReference>
<organism evidence="2 3">
    <name type="scientific">Owenia fusiformis</name>
    <name type="common">Polychaete worm</name>
    <dbReference type="NCBI Taxonomy" id="6347"/>
    <lineage>
        <taxon>Eukaryota</taxon>
        <taxon>Metazoa</taxon>
        <taxon>Spiralia</taxon>
        <taxon>Lophotrochozoa</taxon>
        <taxon>Annelida</taxon>
        <taxon>Polychaeta</taxon>
        <taxon>Sedentaria</taxon>
        <taxon>Canalipalpata</taxon>
        <taxon>Sabellida</taxon>
        <taxon>Oweniida</taxon>
        <taxon>Oweniidae</taxon>
        <taxon>Owenia</taxon>
    </lineage>
</organism>
<keyword evidence="3" id="KW-1185">Reference proteome</keyword>
<dbReference type="GO" id="GO:0046556">
    <property type="term" value="F:alpha-L-arabinofuranosidase activity"/>
    <property type="evidence" value="ECO:0007669"/>
    <property type="project" value="InterPro"/>
</dbReference>
<dbReference type="InterPro" id="IPR007934">
    <property type="entry name" value="AbfB_ABD"/>
</dbReference>
<evidence type="ECO:0000313" key="3">
    <source>
        <dbReference type="Proteomes" id="UP000749559"/>
    </source>
</evidence>
<name>A0A8J1XJA5_OWEFU</name>
<evidence type="ECO:0000313" key="2">
    <source>
        <dbReference type="EMBL" id="CAH1799279.1"/>
    </source>
</evidence>
<dbReference type="Pfam" id="PF05270">
    <property type="entry name" value="AbfB"/>
    <property type="match status" value="1"/>
</dbReference>
<comment type="caution">
    <text evidence="2">The sequence shown here is derived from an EMBL/GenBank/DDBJ whole genome shotgun (WGS) entry which is preliminary data.</text>
</comment>
<feature type="domain" description="Alpha-L-arabinofuranosidase B arabinose-binding" evidence="1">
    <location>
        <begin position="84"/>
        <end position="175"/>
    </location>
</feature>
<dbReference type="OrthoDB" id="5953039at2759"/>
<dbReference type="Proteomes" id="UP000749559">
    <property type="component" value="Unassembled WGS sequence"/>
</dbReference>
<dbReference type="Gene3D" id="2.80.10.50">
    <property type="match status" value="1"/>
</dbReference>
<dbReference type="EMBL" id="CAIIXF020000011">
    <property type="protein sequence ID" value="CAH1799279.1"/>
    <property type="molecule type" value="Genomic_DNA"/>
</dbReference>
<reference evidence="2" key="1">
    <citation type="submission" date="2022-03" db="EMBL/GenBank/DDBJ databases">
        <authorList>
            <person name="Martin C."/>
        </authorList>
    </citation>
    <scope>NUCLEOTIDE SEQUENCE</scope>
</reference>
<evidence type="ECO:0000259" key="1">
    <source>
        <dbReference type="Pfam" id="PF05270"/>
    </source>
</evidence>
<protein>
    <recommendedName>
        <fullName evidence="1">Alpha-L-arabinofuranosidase B arabinose-binding domain-containing protein</fullName>
    </recommendedName>
</protein>
<gene>
    <name evidence="2" type="ORF">OFUS_LOCUS23308</name>
</gene>
<accession>A0A8J1XJA5</accession>
<proteinExistence type="predicted"/>
<dbReference type="AlphaFoldDB" id="A0A8J1XJA5"/>
<dbReference type="GO" id="GO:0046373">
    <property type="term" value="P:L-arabinose metabolic process"/>
    <property type="evidence" value="ECO:0007669"/>
    <property type="project" value="InterPro"/>
</dbReference>